<dbReference type="Proteomes" id="UP000282674">
    <property type="component" value="Unassembled WGS sequence"/>
</dbReference>
<evidence type="ECO:0000259" key="2">
    <source>
        <dbReference type="Pfam" id="PF09990"/>
    </source>
</evidence>
<keyword evidence="1" id="KW-0472">Membrane</keyword>
<keyword evidence="1" id="KW-0812">Transmembrane</keyword>
<reference evidence="3 4" key="1">
    <citation type="submission" date="2018-10" db="EMBL/GenBank/DDBJ databases">
        <title>Isolation from soil.</title>
        <authorList>
            <person name="Hu J."/>
        </authorList>
    </citation>
    <scope>NUCLEOTIDE SEQUENCE [LARGE SCALE GENOMIC DNA]</scope>
    <source>
        <strain evidence="3 4">NEAU-Ht49</strain>
    </source>
</reference>
<comment type="caution">
    <text evidence="3">The sequence shown here is derived from an EMBL/GenBank/DDBJ whole genome shotgun (WGS) entry which is preliminary data.</text>
</comment>
<protein>
    <submittedName>
        <fullName evidence="3">DUF2231 domain-containing protein</fullName>
    </submittedName>
</protein>
<dbReference type="EMBL" id="RFFG01000186">
    <property type="protein sequence ID" value="RMI33125.1"/>
    <property type="molecule type" value="Genomic_DNA"/>
</dbReference>
<accession>A0A3M2LB05</accession>
<feature type="transmembrane region" description="Helical" evidence="1">
    <location>
        <begin position="125"/>
        <end position="145"/>
    </location>
</feature>
<evidence type="ECO:0000256" key="1">
    <source>
        <dbReference type="SAM" id="Phobius"/>
    </source>
</evidence>
<dbReference type="Pfam" id="PF09990">
    <property type="entry name" value="DUF2231"/>
    <property type="match status" value="1"/>
</dbReference>
<feature type="transmembrane region" description="Helical" evidence="1">
    <location>
        <begin position="92"/>
        <end position="113"/>
    </location>
</feature>
<sequence>MSDPLRQAKRPVTPLSGPYGHPLHPALATVPIGAWTASLVFDVGSRLVHDPSFLTRGSLWLIAIGVFAALAAAMFGFLDLLVIAAGTRAFRIALLHMALNLAVTAGYGAGWAWRALSDHYDQVEGGQILLSAVCLVVLGCSGYLGGRLAFRYGVRVADETAQAEGFTVTKRL</sequence>
<dbReference type="InterPro" id="IPR019251">
    <property type="entry name" value="DUF2231_TM"/>
</dbReference>
<keyword evidence="4" id="KW-1185">Reference proteome</keyword>
<name>A0A3M2LB05_9ACTN</name>
<dbReference type="RefSeq" id="WP_122199962.1">
    <property type="nucleotide sequence ID" value="NZ_JBHSKC010000004.1"/>
</dbReference>
<dbReference type="AlphaFoldDB" id="A0A3M2LB05"/>
<feature type="domain" description="DUF2231" evidence="2">
    <location>
        <begin position="20"/>
        <end position="157"/>
    </location>
</feature>
<proteinExistence type="predicted"/>
<evidence type="ECO:0000313" key="4">
    <source>
        <dbReference type="Proteomes" id="UP000282674"/>
    </source>
</evidence>
<organism evidence="3 4">
    <name type="scientific">Actinomadura harenae</name>
    <dbReference type="NCBI Taxonomy" id="2483351"/>
    <lineage>
        <taxon>Bacteria</taxon>
        <taxon>Bacillati</taxon>
        <taxon>Actinomycetota</taxon>
        <taxon>Actinomycetes</taxon>
        <taxon>Streptosporangiales</taxon>
        <taxon>Thermomonosporaceae</taxon>
        <taxon>Actinomadura</taxon>
    </lineage>
</organism>
<keyword evidence="1" id="KW-1133">Transmembrane helix</keyword>
<dbReference type="OrthoDB" id="147178at2"/>
<evidence type="ECO:0000313" key="3">
    <source>
        <dbReference type="EMBL" id="RMI33125.1"/>
    </source>
</evidence>
<gene>
    <name evidence="3" type="ORF">EBO15_41665</name>
</gene>
<feature type="transmembrane region" description="Helical" evidence="1">
    <location>
        <begin position="59"/>
        <end position="85"/>
    </location>
</feature>